<reference evidence="1" key="1">
    <citation type="submission" date="2020-08" db="EMBL/GenBank/DDBJ databases">
        <title>Novel species isolated from subtropical streams in China.</title>
        <authorList>
            <person name="Lu H."/>
        </authorList>
    </citation>
    <scope>NUCLEOTIDE SEQUENCE</scope>
    <source>
        <strain evidence="1">KACC 12607</strain>
    </source>
</reference>
<accession>A0A923KMV6</accession>
<evidence type="ECO:0000313" key="2">
    <source>
        <dbReference type="Proteomes" id="UP000634011"/>
    </source>
</evidence>
<dbReference type="RefSeq" id="WP_186910495.1">
    <property type="nucleotide sequence ID" value="NZ_JACOFV010000001.1"/>
</dbReference>
<comment type="caution">
    <text evidence="1">The sequence shown here is derived from an EMBL/GenBank/DDBJ whole genome shotgun (WGS) entry which is preliminary data.</text>
</comment>
<gene>
    <name evidence="1" type="ORF">H8K32_00410</name>
</gene>
<dbReference type="EMBL" id="JACOFV010000001">
    <property type="protein sequence ID" value="MBC3860549.1"/>
    <property type="molecule type" value="Genomic_DNA"/>
</dbReference>
<evidence type="ECO:0000313" key="1">
    <source>
        <dbReference type="EMBL" id="MBC3860549.1"/>
    </source>
</evidence>
<protein>
    <submittedName>
        <fullName evidence="1">Uncharacterized protein</fullName>
    </submittedName>
</protein>
<proteinExistence type="predicted"/>
<organism evidence="1 2">
    <name type="scientific">Undibacterium jejuense</name>
    <dbReference type="NCBI Taxonomy" id="1344949"/>
    <lineage>
        <taxon>Bacteria</taxon>
        <taxon>Pseudomonadati</taxon>
        <taxon>Pseudomonadota</taxon>
        <taxon>Betaproteobacteria</taxon>
        <taxon>Burkholderiales</taxon>
        <taxon>Oxalobacteraceae</taxon>
        <taxon>Undibacterium</taxon>
    </lineage>
</organism>
<keyword evidence="2" id="KW-1185">Reference proteome</keyword>
<sequence>MLWIAGSLFFCWMMVRECLSTLITPTGYDHPISSKISIPFLILYGTLALAFAWQPFQYWRFERLLSIKATEIADFHPAKVHCNTIFDTFVDQNYFAAGHADPHTGKIVFQYPWCNRLMDYLHHPQKANREEIVSLNIFTHESMHVRGEYNEAKTECEAVQRNYRAAKLLGVPDQTAKKTALNYYLGEYQRRGAIGGLAGSYFSAECAPGKAMDEHLSDSTWAR</sequence>
<dbReference type="Proteomes" id="UP000634011">
    <property type="component" value="Unassembled WGS sequence"/>
</dbReference>
<dbReference type="AlphaFoldDB" id="A0A923KMV6"/>
<name>A0A923KMV6_9BURK</name>